<accession>A0ABV7YP46</accession>
<reference evidence="4" key="1">
    <citation type="journal article" date="2019" name="Int. J. Syst. Evol. Microbiol.">
        <title>The Global Catalogue of Microorganisms (GCM) 10K type strain sequencing project: providing services to taxonomists for standard genome sequencing and annotation.</title>
        <authorList>
            <consortium name="The Broad Institute Genomics Platform"/>
            <consortium name="The Broad Institute Genome Sequencing Center for Infectious Disease"/>
            <person name="Wu L."/>
            <person name="Ma J."/>
        </authorList>
    </citation>
    <scope>NUCLEOTIDE SEQUENCE [LARGE SCALE GENOMIC DNA]</scope>
    <source>
        <strain evidence="4">CGMCC 4.7241</strain>
    </source>
</reference>
<dbReference type="PANTHER" id="PTHR43639">
    <property type="entry name" value="OXIDOREDUCTASE, SHORT-CHAIN DEHYDROGENASE/REDUCTASE FAMILY (AFU_ORTHOLOGUE AFUA_5G02870)"/>
    <property type="match status" value="1"/>
</dbReference>
<dbReference type="NCBIfam" id="NF009466">
    <property type="entry name" value="PRK12826.1-2"/>
    <property type="match status" value="1"/>
</dbReference>
<dbReference type="Proteomes" id="UP001595699">
    <property type="component" value="Unassembled WGS sequence"/>
</dbReference>
<protein>
    <submittedName>
        <fullName evidence="3">SDR family NAD(P)-dependent oxidoreductase</fullName>
        <ecNumber evidence="3">1.1.1.-</ecNumber>
    </submittedName>
</protein>
<evidence type="ECO:0000313" key="4">
    <source>
        <dbReference type="Proteomes" id="UP001595699"/>
    </source>
</evidence>
<comment type="similarity">
    <text evidence="1">Belongs to the short-chain dehydrogenases/reductases (SDR) family.</text>
</comment>
<evidence type="ECO:0000256" key="1">
    <source>
        <dbReference type="ARBA" id="ARBA00006484"/>
    </source>
</evidence>
<dbReference type="RefSeq" id="WP_205118209.1">
    <property type="nucleotide sequence ID" value="NZ_JAFBCM010000001.1"/>
</dbReference>
<dbReference type="PRINTS" id="PR00080">
    <property type="entry name" value="SDRFAMILY"/>
</dbReference>
<proteinExistence type="inferred from homology"/>
<dbReference type="SUPFAM" id="SSF51735">
    <property type="entry name" value="NAD(P)-binding Rossmann-fold domains"/>
    <property type="match status" value="1"/>
</dbReference>
<evidence type="ECO:0000313" key="3">
    <source>
        <dbReference type="EMBL" id="MFC3766648.1"/>
    </source>
</evidence>
<dbReference type="Pfam" id="PF13561">
    <property type="entry name" value="adh_short_C2"/>
    <property type="match status" value="1"/>
</dbReference>
<comment type="caution">
    <text evidence="3">The sequence shown here is derived from an EMBL/GenBank/DDBJ whole genome shotgun (WGS) entry which is preliminary data.</text>
</comment>
<sequence>MSFDLTGTRALVTGAGHGIGRGIALALAEAGSDVVVHYASSADAAASTVGEIESRGRKALAVGADLTSTDATARLLAETVGFLGGLDILVCNAGHLVGRSPIEQMTDEHYLKTIEVNLGSTFRTCRAAIPALRESGAGRIVTMASLAAHNGGGNGATAYAASKAAVLGFTKGLAKEVAVDGITVNAVAPGFIGETKFHDTFTTSEGRATAVAGIPVKREGLPSDVAAAVLYLVSPAASFITGTTLDIDGGVRTR</sequence>
<organism evidence="3 4">
    <name type="scientific">Tenggerimyces flavus</name>
    <dbReference type="NCBI Taxonomy" id="1708749"/>
    <lineage>
        <taxon>Bacteria</taxon>
        <taxon>Bacillati</taxon>
        <taxon>Actinomycetota</taxon>
        <taxon>Actinomycetes</taxon>
        <taxon>Propionibacteriales</taxon>
        <taxon>Nocardioidaceae</taxon>
        <taxon>Tenggerimyces</taxon>
    </lineage>
</organism>
<gene>
    <name evidence="3" type="ORF">ACFOUW_37875</name>
</gene>
<dbReference type="PROSITE" id="PS00061">
    <property type="entry name" value="ADH_SHORT"/>
    <property type="match status" value="1"/>
</dbReference>
<dbReference type="NCBIfam" id="NF005559">
    <property type="entry name" value="PRK07231.1"/>
    <property type="match status" value="1"/>
</dbReference>
<dbReference type="PANTHER" id="PTHR43639:SF1">
    <property type="entry name" value="SHORT-CHAIN DEHYDROGENASE_REDUCTASE FAMILY PROTEIN"/>
    <property type="match status" value="1"/>
</dbReference>
<dbReference type="InterPro" id="IPR002347">
    <property type="entry name" value="SDR_fam"/>
</dbReference>
<dbReference type="EMBL" id="JBHRZH010000056">
    <property type="protein sequence ID" value="MFC3766648.1"/>
    <property type="molecule type" value="Genomic_DNA"/>
</dbReference>
<evidence type="ECO:0000256" key="2">
    <source>
        <dbReference type="ARBA" id="ARBA00023002"/>
    </source>
</evidence>
<dbReference type="InterPro" id="IPR020904">
    <property type="entry name" value="Sc_DH/Rdtase_CS"/>
</dbReference>
<keyword evidence="2 3" id="KW-0560">Oxidoreductase</keyword>
<dbReference type="EC" id="1.1.1.-" evidence="3"/>
<keyword evidence="4" id="KW-1185">Reference proteome</keyword>
<dbReference type="GO" id="GO:0016491">
    <property type="term" value="F:oxidoreductase activity"/>
    <property type="evidence" value="ECO:0007669"/>
    <property type="project" value="UniProtKB-KW"/>
</dbReference>
<name>A0ABV7YP46_9ACTN</name>
<dbReference type="InterPro" id="IPR036291">
    <property type="entry name" value="NAD(P)-bd_dom_sf"/>
</dbReference>
<dbReference type="Gene3D" id="3.40.50.720">
    <property type="entry name" value="NAD(P)-binding Rossmann-like Domain"/>
    <property type="match status" value="1"/>
</dbReference>
<dbReference type="PRINTS" id="PR00081">
    <property type="entry name" value="GDHRDH"/>
</dbReference>